<keyword evidence="4 10" id="KW-0699">rRNA-binding</keyword>
<evidence type="ECO:0000256" key="6">
    <source>
        <dbReference type="ARBA" id="ARBA00022801"/>
    </source>
</evidence>
<feature type="binding site" evidence="10">
    <location>
        <begin position="148"/>
        <end position="151"/>
    </location>
    <ligand>
        <name>GTP</name>
        <dbReference type="ChEBI" id="CHEBI:37565"/>
    </ligand>
</feature>
<dbReference type="NCBIfam" id="TIGR00157">
    <property type="entry name" value="ribosome small subunit-dependent GTPase A"/>
    <property type="match status" value="1"/>
</dbReference>
<evidence type="ECO:0000256" key="8">
    <source>
        <dbReference type="ARBA" id="ARBA00022884"/>
    </source>
</evidence>
<evidence type="ECO:0000256" key="1">
    <source>
        <dbReference type="ARBA" id="ARBA00022490"/>
    </source>
</evidence>
<evidence type="ECO:0000256" key="7">
    <source>
        <dbReference type="ARBA" id="ARBA00022833"/>
    </source>
</evidence>
<dbReference type="RefSeq" id="WP_073312840.1">
    <property type="nucleotide sequence ID" value="NZ_FQZN01000004.1"/>
</dbReference>
<accession>A0A1M6C8T6</accession>
<evidence type="ECO:0000313" key="14">
    <source>
        <dbReference type="Proteomes" id="UP000184192"/>
    </source>
</evidence>
<dbReference type="Gene3D" id="3.40.50.300">
    <property type="entry name" value="P-loop containing nucleotide triphosphate hydrolases"/>
    <property type="match status" value="1"/>
</dbReference>
<dbReference type="HAMAP" id="MF_01820">
    <property type="entry name" value="GTPase_RsgA"/>
    <property type="match status" value="1"/>
</dbReference>
<dbReference type="GO" id="GO:0019843">
    <property type="term" value="F:rRNA binding"/>
    <property type="evidence" value="ECO:0007669"/>
    <property type="project" value="UniProtKB-KW"/>
</dbReference>
<reference evidence="14" key="1">
    <citation type="submission" date="2016-11" db="EMBL/GenBank/DDBJ databases">
        <authorList>
            <person name="Varghese N."/>
            <person name="Submissions S."/>
        </authorList>
    </citation>
    <scope>NUCLEOTIDE SEQUENCE [LARGE SCALE GENOMIC DNA]</scope>
    <source>
        <strain evidence="14">DSM 26884</strain>
    </source>
</reference>
<evidence type="ECO:0000256" key="5">
    <source>
        <dbReference type="ARBA" id="ARBA00022741"/>
    </source>
</evidence>
<evidence type="ECO:0000259" key="11">
    <source>
        <dbReference type="PROSITE" id="PS50936"/>
    </source>
</evidence>
<dbReference type="InterPro" id="IPR010914">
    <property type="entry name" value="RsgA_GTPase_dom"/>
</dbReference>
<comment type="subcellular location">
    <subcellularLocation>
        <location evidence="10">Cytoplasm</location>
    </subcellularLocation>
</comment>
<feature type="binding site" evidence="10">
    <location>
        <position position="286"/>
    </location>
    <ligand>
        <name>Zn(2+)</name>
        <dbReference type="ChEBI" id="CHEBI:29105"/>
    </ligand>
</feature>
<name>A0A1M6C8T6_9BACE</name>
<dbReference type="GO" id="GO:0005525">
    <property type="term" value="F:GTP binding"/>
    <property type="evidence" value="ECO:0007669"/>
    <property type="project" value="UniProtKB-UniRule"/>
</dbReference>
<dbReference type="Pfam" id="PF03193">
    <property type="entry name" value="RsgA_GTPase"/>
    <property type="match status" value="1"/>
</dbReference>
<feature type="binding site" evidence="10">
    <location>
        <position position="288"/>
    </location>
    <ligand>
        <name>Zn(2+)</name>
        <dbReference type="ChEBI" id="CHEBI:29105"/>
    </ligand>
</feature>
<evidence type="ECO:0000313" key="13">
    <source>
        <dbReference type="EMBL" id="SHI57442.1"/>
    </source>
</evidence>
<keyword evidence="2 10" id="KW-0690">Ribosome biogenesis</keyword>
<gene>
    <name evidence="10" type="primary">rsgA</name>
    <name evidence="13" type="ORF">SAMN05444350_10425</name>
</gene>
<dbReference type="eggNOG" id="COG1162">
    <property type="taxonomic scope" value="Bacteria"/>
</dbReference>
<dbReference type="CDD" id="cd01854">
    <property type="entry name" value="YjeQ_EngC"/>
    <property type="match status" value="1"/>
</dbReference>
<keyword evidence="7 10" id="KW-0862">Zinc</keyword>
<keyword evidence="1 10" id="KW-0963">Cytoplasm</keyword>
<evidence type="ECO:0000256" key="3">
    <source>
        <dbReference type="ARBA" id="ARBA00022723"/>
    </source>
</evidence>
<dbReference type="SUPFAM" id="SSF52540">
    <property type="entry name" value="P-loop containing nucleoside triphosphate hydrolases"/>
    <property type="match status" value="1"/>
</dbReference>
<dbReference type="AlphaFoldDB" id="A0A1M6C8T6"/>
<keyword evidence="3 10" id="KW-0479">Metal-binding</keyword>
<evidence type="ECO:0000256" key="10">
    <source>
        <dbReference type="HAMAP-Rule" id="MF_01820"/>
    </source>
</evidence>
<feature type="domain" description="EngC GTPase" evidence="11">
    <location>
        <begin position="109"/>
        <end position="256"/>
    </location>
</feature>
<evidence type="ECO:0000259" key="12">
    <source>
        <dbReference type="PROSITE" id="PS51721"/>
    </source>
</evidence>
<keyword evidence="6 10" id="KW-0378">Hydrolase</keyword>
<feature type="binding site" evidence="10">
    <location>
        <position position="281"/>
    </location>
    <ligand>
        <name>Zn(2+)</name>
        <dbReference type="ChEBI" id="CHEBI:29105"/>
    </ligand>
</feature>
<dbReference type="GO" id="GO:0005737">
    <property type="term" value="C:cytoplasm"/>
    <property type="evidence" value="ECO:0007669"/>
    <property type="project" value="UniProtKB-SubCell"/>
</dbReference>
<keyword evidence="9 10" id="KW-0342">GTP-binding</keyword>
<dbReference type="Gene3D" id="2.40.50.140">
    <property type="entry name" value="Nucleic acid-binding proteins"/>
    <property type="match status" value="1"/>
</dbReference>
<keyword evidence="8 10" id="KW-0694">RNA-binding</keyword>
<sequence length="352" mass="39065">MNNLLLYGWNDSLFRQKQSTPFSGLPHGRVTVTHKTCYEVVAEDGLYLCELSGNILYGRMPNEYPCTGDWVIFQPTDEGRGIVMDILPRSRTLCRKKSGTVSDKQMIAAHVDKAFIVQSLDANFNVRRAERFMVQVLEEDIQPVLILTKADLGFNEQEIADSLKHLAGKAQVFTTSIHSPETIEALRRSIGEGETIVFIGSSGVGKSSLVNALCGKEVLETSFISDSTGKGRHTSTRREMVLLEHSGVLLDTPGVREFGITSGSADVLSSMLDISDLEGTCRFADCTHTNEPGCAVIEAVANGTLEQGVYESYLKLRREAQYFSTSEHERKGQEKTLSKVLKHYAKNYKKDR</sequence>
<dbReference type="PROSITE" id="PS51721">
    <property type="entry name" value="G_CP"/>
    <property type="match status" value="1"/>
</dbReference>
<dbReference type="InterPro" id="IPR027417">
    <property type="entry name" value="P-loop_NTPase"/>
</dbReference>
<feature type="binding site" evidence="10">
    <location>
        <position position="294"/>
    </location>
    <ligand>
        <name>Zn(2+)</name>
        <dbReference type="ChEBI" id="CHEBI:29105"/>
    </ligand>
</feature>
<comment type="similarity">
    <text evidence="10">Belongs to the TRAFAC class YlqF/YawG GTPase family. RsgA subfamily.</text>
</comment>
<dbReference type="SUPFAM" id="SSF50249">
    <property type="entry name" value="Nucleic acid-binding proteins"/>
    <property type="match status" value="1"/>
</dbReference>
<dbReference type="EC" id="3.6.1.-" evidence="10"/>
<keyword evidence="5 10" id="KW-0547">Nucleotide-binding</keyword>
<dbReference type="InterPro" id="IPR004881">
    <property type="entry name" value="Ribosome_biogen_GTPase_RsgA"/>
</dbReference>
<dbReference type="GO" id="GO:0046872">
    <property type="term" value="F:metal ion binding"/>
    <property type="evidence" value="ECO:0007669"/>
    <property type="project" value="UniProtKB-KW"/>
</dbReference>
<feature type="domain" description="CP-type G" evidence="12">
    <location>
        <begin position="98"/>
        <end position="258"/>
    </location>
</feature>
<organism evidence="13 14">
    <name type="scientific">Bacteroides stercorirosoris</name>
    <dbReference type="NCBI Taxonomy" id="871324"/>
    <lineage>
        <taxon>Bacteria</taxon>
        <taxon>Pseudomonadati</taxon>
        <taxon>Bacteroidota</taxon>
        <taxon>Bacteroidia</taxon>
        <taxon>Bacteroidales</taxon>
        <taxon>Bacteroidaceae</taxon>
        <taxon>Bacteroides</taxon>
    </lineage>
</organism>
<evidence type="ECO:0000256" key="4">
    <source>
        <dbReference type="ARBA" id="ARBA00022730"/>
    </source>
</evidence>
<comment type="function">
    <text evidence="10">One of several proteins that assist in the late maturation steps of the functional core of the 30S ribosomal subunit. Helps release RbfA from mature subunits. May play a role in the assembly of ribosomal proteins into the subunit. Circularly permuted GTPase that catalyzes slow GTP hydrolysis, GTPase activity is stimulated by the 30S ribosomal subunit.</text>
</comment>
<dbReference type="GO" id="GO:0003924">
    <property type="term" value="F:GTPase activity"/>
    <property type="evidence" value="ECO:0007669"/>
    <property type="project" value="UniProtKB-UniRule"/>
</dbReference>
<dbReference type="PANTHER" id="PTHR32120">
    <property type="entry name" value="SMALL RIBOSOMAL SUBUNIT BIOGENESIS GTPASE RSGA"/>
    <property type="match status" value="1"/>
</dbReference>
<dbReference type="PROSITE" id="PS50936">
    <property type="entry name" value="ENGC_GTPASE"/>
    <property type="match status" value="1"/>
</dbReference>
<dbReference type="InterPro" id="IPR030378">
    <property type="entry name" value="G_CP_dom"/>
</dbReference>
<dbReference type="GeneID" id="92711083"/>
<protein>
    <recommendedName>
        <fullName evidence="10">Small ribosomal subunit biogenesis GTPase RsgA</fullName>
        <ecNumber evidence="10">3.6.1.-</ecNumber>
    </recommendedName>
</protein>
<comment type="subunit">
    <text evidence="10">Monomer. Associates with 30S ribosomal subunit, binds 16S rRNA.</text>
</comment>
<keyword evidence="14" id="KW-1185">Reference proteome</keyword>
<dbReference type="GO" id="GO:0042274">
    <property type="term" value="P:ribosomal small subunit biogenesis"/>
    <property type="evidence" value="ECO:0007669"/>
    <property type="project" value="UniProtKB-UniRule"/>
</dbReference>
<dbReference type="EMBL" id="FQZN01000004">
    <property type="protein sequence ID" value="SHI57442.1"/>
    <property type="molecule type" value="Genomic_DNA"/>
</dbReference>
<dbReference type="Gene3D" id="1.10.40.50">
    <property type="entry name" value="Probable gtpase engc, domain 3"/>
    <property type="match status" value="1"/>
</dbReference>
<comment type="cofactor">
    <cofactor evidence="10">
        <name>Zn(2+)</name>
        <dbReference type="ChEBI" id="CHEBI:29105"/>
    </cofactor>
    <text evidence="10">Binds 1 zinc ion per subunit.</text>
</comment>
<evidence type="ECO:0000256" key="9">
    <source>
        <dbReference type="ARBA" id="ARBA00023134"/>
    </source>
</evidence>
<evidence type="ECO:0000256" key="2">
    <source>
        <dbReference type="ARBA" id="ARBA00022517"/>
    </source>
</evidence>
<dbReference type="InterPro" id="IPR012340">
    <property type="entry name" value="NA-bd_OB-fold"/>
</dbReference>
<proteinExistence type="inferred from homology"/>
<dbReference type="Proteomes" id="UP000184192">
    <property type="component" value="Unassembled WGS sequence"/>
</dbReference>
<feature type="binding site" evidence="10">
    <location>
        <begin position="200"/>
        <end position="208"/>
    </location>
    <ligand>
        <name>GTP</name>
        <dbReference type="ChEBI" id="CHEBI:37565"/>
    </ligand>
</feature>
<dbReference type="PANTHER" id="PTHR32120:SF10">
    <property type="entry name" value="SMALL RIBOSOMAL SUBUNIT BIOGENESIS GTPASE RSGA"/>
    <property type="match status" value="1"/>
</dbReference>